<dbReference type="GO" id="GO:0005783">
    <property type="term" value="C:endoplasmic reticulum"/>
    <property type="evidence" value="ECO:0007669"/>
    <property type="project" value="TreeGrafter"/>
</dbReference>
<keyword evidence="4 6" id="KW-0472">Membrane</keyword>
<evidence type="ECO:0000256" key="5">
    <source>
        <dbReference type="ARBA" id="ARBA00038268"/>
    </source>
</evidence>
<reference evidence="9" key="1">
    <citation type="submission" date="2017-02" db="UniProtKB">
        <authorList>
            <consortium name="WormBaseParasite"/>
        </authorList>
    </citation>
    <scope>IDENTIFICATION</scope>
</reference>
<feature type="transmembrane region" description="Helical" evidence="6">
    <location>
        <begin position="386"/>
        <end position="410"/>
    </location>
</feature>
<evidence type="ECO:0000313" key="8">
    <source>
        <dbReference type="Proteomes" id="UP000267096"/>
    </source>
</evidence>
<evidence type="ECO:0000256" key="2">
    <source>
        <dbReference type="ARBA" id="ARBA00022692"/>
    </source>
</evidence>
<proteinExistence type="inferred from homology"/>
<keyword evidence="2 6" id="KW-0812">Transmembrane</keyword>
<feature type="transmembrane region" description="Helical" evidence="6">
    <location>
        <begin position="89"/>
        <end position="106"/>
    </location>
</feature>
<dbReference type="Pfam" id="PF03062">
    <property type="entry name" value="MBOAT"/>
    <property type="match status" value="1"/>
</dbReference>
<feature type="transmembrane region" description="Helical" evidence="6">
    <location>
        <begin position="28"/>
        <end position="48"/>
    </location>
</feature>
<keyword evidence="3 6" id="KW-1133">Transmembrane helix</keyword>
<dbReference type="WBParaSite" id="ASIM_0001209001-mRNA-1">
    <property type="protein sequence ID" value="ASIM_0001209001-mRNA-1"/>
    <property type="gene ID" value="ASIM_0001209001"/>
</dbReference>
<accession>A0A0M3JV50</accession>
<dbReference type="Proteomes" id="UP000267096">
    <property type="component" value="Unassembled WGS sequence"/>
</dbReference>
<feature type="transmembrane region" description="Helical" evidence="6">
    <location>
        <begin position="136"/>
        <end position="164"/>
    </location>
</feature>
<dbReference type="PANTHER" id="PTHR13285:SF18">
    <property type="entry name" value="PROTEIN-CYSTEINE N-PALMITOYLTRANSFERASE RASP"/>
    <property type="match status" value="1"/>
</dbReference>
<feature type="transmembrane region" description="Helical" evidence="6">
    <location>
        <begin position="313"/>
        <end position="331"/>
    </location>
</feature>
<organism evidence="9">
    <name type="scientific">Anisakis simplex</name>
    <name type="common">Herring worm</name>
    <dbReference type="NCBI Taxonomy" id="6269"/>
    <lineage>
        <taxon>Eukaryota</taxon>
        <taxon>Metazoa</taxon>
        <taxon>Ecdysozoa</taxon>
        <taxon>Nematoda</taxon>
        <taxon>Chromadorea</taxon>
        <taxon>Rhabditida</taxon>
        <taxon>Spirurina</taxon>
        <taxon>Ascaridomorpha</taxon>
        <taxon>Ascaridoidea</taxon>
        <taxon>Anisakidae</taxon>
        <taxon>Anisakis</taxon>
        <taxon>Anisakis simplex complex</taxon>
    </lineage>
</organism>
<name>A0A0M3JV50_ANISI</name>
<feature type="transmembrane region" description="Helical" evidence="6">
    <location>
        <begin position="422"/>
        <end position="440"/>
    </location>
</feature>
<evidence type="ECO:0000256" key="4">
    <source>
        <dbReference type="ARBA" id="ARBA00023136"/>
    </source>
</evidence>
<dbReference type="OrthoDB" id="420606at2759"/>
<dbReference type="EMBL" id="UYRR01031081">
    <property type="protein sequence ID" value="VDK45332.1"/>
    <property type="molecule type" value="Genomic_DNA"/>
</dbReference>
<dbReference type="AlphaFoldDB" id="A0A0M3JV50"/>
<dbReference type="InterPro" id="IPR004299">
    <property type="entry name" value="MBOAT_fam"/>
</dbReference>
<comment type="subcellular location">
    <subcellularLocation>
        <location evidence="1">Membrane</location>
        <topology evidence="1">Multi-pass membrane protein</topology>
    </subcellularLocation>
</comment>
<feature type="transmembrane region" description="Helical" evidence="6">
    <location>
        <begin position="447"/>
        <end position="467"/>
    </location>
</feature>
<evidence type="ECO:0000313" key="9">
    <source>
        <dbReference type="WBParaSite" id="ASIM_0001209001-mRNA-1"/>
    </source>
</evidence>
<feature type="transmembrane region" description="Helical" evidence="6">
    <location>
        <begin position="499"/>
        <end position="521"/>
    </location>
</feature>
<gene>
    <name evidence="7" type="ORF">ASIM_LOCUS11556</name>
</gene>
<reference evidence="7 8" key="2">
    <citation type="submission" date="2018-11" db="EMBL/GenBank/DDBJ databases">
        <authorList>
            <consortium name="Pathogen Informatics"/>
        </authorList>
    </citation>
    <scope>NUCLEOTIDE SEQUENCE [LARGE SCALE GENOMIC DNA]</scope>
</reference>
<feature type="transmembrane region" description="Helical" evidence="6">
    <location>
        <begin position="269"/>
        <end position="288"/>
    </location>
</feature>
<evidence type="ECO:0000256" key="3">
    <source>
        <dbReference type="ARBA" id="ARBA00022989"/>
    </source>
</evidence>
<feature type="transmembrane region" description="Helical" evidence="6">
    <location>
        <begin position="112"/>
        <end position="129"/>
    </location>
</feature>
<dbReference type="InterPro" id="IPR051085">
    <property type="entry name" value="MB_O-acyltransferase"/>
</dbReference>
<evidence type="ECO:0000313" key="7">
    <source>
        <dbReference type="EMBL" id="VDK45332.1"/>
    </source>
</evidence>
<protein>
    <submittedName>
        <fullName evidence="9">Protein-cysteine N-palmitoyltransferase HHAT (inferred by orthology to a human protein)</fullName>
    </submittedName>
</protein>
<dbReference type="GO" id="GO:0016409">
    <property type="term" value="F:palmitoyltransferase activity"/>
    <property type="evidence" value="ECO:0007669"/>
    <property type="project" value="TreeGrafter"/>
</dbReference>
<comment type="similarity">
    <text evidence="5">Belongs to the membrane-bound acyltransferase family. HHAT subfamily.</text>
</comment>
<evidence type="ECO:0000256" key="6">
    <source>
        <dbReference type="SAM" id="Phobius"/>
    </source>
</evidence>
<evidence type="ECO:0000256" key="1">
    <source>
        <dbReference type="ARBA" id="ARBA00004141"/>
    </source>
</evidence>
<dbReference type="PANTHER" id="PTHR13285">
    <property type="entry name" value="ACYLTRANSFERASE"/>
    <property type="match status" value="1"/>
</dbReference>
<dbReference type="GO" id="GO:0016020">
    <property type="term" value="C:membrane"/>
    <property type="evidence" value="ECO:0007669"/>
    <property type="project" value="UniProtKB-SubCell"/>
</dbReference>
<keyword evidence="8" id="KW-1185">Reference proteome</keyword>
<sequence length="541" mass="63168">MTNTPKKHSDDKPSSGFVIAQLPKFELLLYYAVWISHAIGAFVVVFNITNRLRRSLERWLPQSDYMPDYHMDTTDPEWSFYRIAIFERLIAFVFHSAVFYIIPKLFSKRATQYIMIVCWLGVHLYLTSLKCMLTFAAFAVFTIVISLIVHTELVAWVICIAFIMEAQYYAPFSVPPRIYYREHNFYLYGAIKVINYCIHLSRNKINSMKELDIIRCAQYILYPPYSTLLIVLYDDFESQINRVEAEQQKSEIMPLHLTKGMVWKVVRLIFWYFAFEFVLHFIYVYSILNLPFPIFNLLNIYELAATAYVNGQLFYWKYVLIFGIPSWFALFDGMKPPDPPICIARVSRYSRMWRYFDRGLYQFLKLQVYLPLVGDIKGTFGSWRRFGAMVGAFLFVLAWHGATKSCILWVTLSASELIIERIGYMIACTSLWCRLSIVIGKRNKRRLIAFAMIATVIPGVFGVFFFLGQDGFGEMIFEKLLIQGFFDVISLDIAIRDGLATAGFVFIHFILLGYCFNNVCLQLDESITREKPIDRPQKKTD</sequence>